<sequence length="123" mass="12937">MMSREELTYLAVLLGSLPVGFLLKDRGPRWRQFGGAAVGAGLALLTCGPHVLHSLGTVLGTWAILIFLPRYEFGGSLSLLGGPGDLGHPHLPAQVRVWGVLVPFGGSLTHPGVSLTHFGGSWS</sequence>
<evidence type="ECO:0000313" key="2">
    <source>
        <dbReference type="Proteomes" id="UP000694401"/>
    </source>
</evidence>
<reference evidence="1" key="2">
    <citation type="submission" date="2025-09" db="UniProtKB">
        <authorList>
            <consortium name="Ensembl"/>
        </authorList>
    </citation>
    <scope>IDENTIFICATION</scope>
</reference>
<dbReference type="Ensembl" id="ENSZLMT00000012057.1">
    <property type="protein sequence ID" value="ENSZLMP00000011738.1"/>
    <property type="gene ID" value="ENSZLMG00000008175.1"/>
</dbReference>
<evidence type="ECO:0000313" key="1">
    <source>
        <dbReference type="Ensembl" id="ENSZLMP00000011738.1"/>
    </source>
</evidence>
<protein>
    <submittedName>
        <fullName evidence="1">Uncharacterized protein</fullName>
    </submittedName>
</protein>
<proteinExistence type="predicted"/>
<accession>A0A8D2PCA9</accession>
<dbReference type="Proteomes" id="UP000694401">
    <property type="component" value="Unassembled WGS sequence"/>
</dbReference>
<reference evidence="1" key="1">
    <citation type="submission" date="2025-08" db="UniProtKB">
        <authorList>
            <consortium name="Ensembl"/>
        </authorList>
    </citation>
    <scope>IDENTIFICATION</scope>
</reference>
<organism evidence="1 2">
    <name type="scientific">Zosterops lateralis melanops</name>
    <dbReference type="NCBI Taxonomy" id="1220523"/>
    <lineage>
        <taxon>Eukaryota</taxon>
        <taxon>Metazoa</taxon>
        <taxon>Chordata</taxon>
        <taxon>Craniata</taxon>
        <taxon>Vertebrata</taxon>
        <taxon>Euteleostomi</taxon>
        <taxon>Archelosauria</taxon>
        <taxon>Archosauria</taxon>
        <taxon>Dinosauria</taxon>
        <taxon>Saurischia</taxon>
        <taxon>Theropoda</taxon>
        <taxon>Coelurosauria</taxon>
        <taxon>Aves</taxon>
        <taxon>Neognathae</taxon>
        <taxon>Neoaves</taxon>
        <taxon>Telluraves</taxon>
        <taxon>Australaves</taxon>
        <taxon>Passeriformes</taxon>
        <taxon>Sylvioidea</taxon>
        <taxon>Zosteropidae</taxon>
        <taxon>Zosterops</taxon>
    </lineage>
</organism>
<keyword evidence="2" id="KW-1185">Reference proteome</keyword>
<dbReference type="AlphaFoldDB" id="A0A8D2PCA9"/>
<name>A0A8D2PCA9_ZOSLA</name>